<keyword evidence="6" id="KW-0067">ATP-binding</keyword>
<dbReference type="Pfam" id="PF00664">
    <property type="entry name" value="ABC_membrane"/>
    <property type="match status" value="1"/>
</dbReference>
<dbReference type="EMBL" id="JAJSOF020000019">
    <property type="protein sequence ID" value="KAJ4438071.1"/>
    <property type="molecule type" value="Genomic_DNA"/>
</dbReference>
<evidence type="ECO:0000256" key="8">
    <source>
        <dbReference type="ARBA" id="ARBA00023136"/>
    </source>
</evidence>
<keyword evidence="5" id="KW-0547">Nucleotide-binding</keyword>
<comment type="subcellular location">
    <subcellularLocation>
        <location evidence="1">Membrane</location>
        <topology evidence="1">Multi-pass membrane protein</topology>
    </subcellularLocation>
</comment>
<feature type="transmembrane region" description="Helical" evidence="9">
    <location>
        <begin position="58"/>
        <end position="77"/>
    </location>
</feature>
<evidence type="ECO:0000259" key="10">
    <source>
        <dbReference type="PROSITE" id="PS50929"/>
    </source>
</evidence>
<comment type="caution">
    <text evidence="11">The sequence shown here is derived from an EMBL/GenBank/DDBJ whole genome shotgun (WGS) entry which is preliminary data.</text>
</comment>
<evidence type="ECO:0000313" key="11">
    <source>
        <dbReference type="EMBL" id="KAJ4438071.1"/>
    </source>
</evidence>
<keyword evidence="3" id="KW-0813">Transport</keyword>
<dbReference type="PANTHER" id="PTHR24223">
    <property type="entry name" value="ATP-BINDING CASSETTE SUB-FAMILY C"/>
    <property type="match status" value="1"/>
</dbReference>
<dbReference type="InterPro" id="IPR050173">
    <property type="entry name" value="ABC_transporter_C-like"/>
</dbReference>
<evidence type="ECO:0000256" key="5">
    <source>
        <dbReference type="ARBA" id="ARBA00022741"/>
    </source>
</evidence>
<sequence length="127" mass="14132">ALKLSKSALGETTVGHAVNLMSNDVSRFDVMLLFLAYIWIGPLETLIVGYLVWQQIEVSAIIGIAAVLVIIPVQGILGKIISSLRLRIAKRTDHRIKLMNEIIVGIQVIKMYAWEKPFAHLVSLARK</sequence>
<evidence type="ECO:0000256" key="1">
    <source>
        <dbReference type="ARBA" id="ARBA00004141"/>
    </source>
</evidence>
<evidence type="ECO:0000256" key="7">
    <source>
        <dbReference type="ARBA" id="ARBA00022989"/>
    </source>
</evidence>
<evidence type="ECO:0000256" key="6">
    <source>
        <dbReference type="ARBA" id="ARBA00022840"/>
    </source>
</evidence>
<keyword evidence="7 9" id="KW-1133">Transmembrane helix</keyword>
<feature type="non-terminal residue" evidence="11">
    <location>
        <position position="1"/>
    </location>
</feature>
<name>A0ABQ8SV43_PERAM</name>
<keyword evidence="12" id="KW-1185">Reference proteome</keyword>
<accession>A0ABQ8SV43</accession>
<evidence type="ECO:0000256" key="2">
    <source>
        <dbReference type="ARBA" id="ARBA00009726"/>
    </source>
</evidence>
<reference evidence="11 12" key="1">
    <citation type="journal article" date="2022" name="Allergy">
        <title>Genome assembly and annotation of Periplaneta americana reveal a comprehensive cockroach allergen profile.</title>
        <authorList>
            <person name="Wang L."/>
            <person name="Xiong Q."/>
            <person name="Saelim N."/>
            <person name="Wang L."/>
            <person name="Nong W."/>
            <person name="Wan A.T."/>
            <person name="Shi M."/>
            <person name="Liu X."/>
            <person name="Cao Q."/>
            <person name="Hui J.H.L."/>
            <person name="Sookrung N."/>
            <person name="Leung T.F."/>
            <person name="Tungtrongchitr A."/>
            <person name="Tsui S.K.W."/>
        </authorList>
    </citation>
    <scope>NUCLEOTIDE SEQUENCE [LARGE SCALE GENOMIC DNA]</scope>
    <source>
        <strain evidence="11">PWHHKU_190912</strain>
    </source>
</reference>
<feature type="domain" description="ABC transmembrane type-1" evidence="10">
    <location>
        <begin position="1"/>
        <end position="127"/>
    </location>
</feature>
<protein>
    <recommendedName>
        <fullName evidence="10">ABC transmembrane type-1 domain-containing protein</fullName>
    </recommendedName>
</protein>
<proteinExistence type="inferred from homology"/>
<gene>
    <name evidence="11" type="ORF">ANN_14010</name>
</gene>
<dbReference type="InterPro" id="IPR036640">
    <property type="entry name" value="ABC1_TM_sf"/>
</dbReference>
<dbReference type="PROSITE" id="PS50929">
    <property type="entry name" value="ABC_TM1F"/>
    <property type="match status" value="1"/>
</dbReference>
<evidence type="ECO:0000256" key="4">
    <source>
        <dbReference type="ARBA" id="ARBA00022692"/>
    </source>
</evidence>
<comment type="similarity">
    <text evidence="2">Belongs to the ABC transporter superfamily. ABCC family. Conjugate transporter (TC 3.A.1.208) subfamily.</text>
</comment>
<dbReference type="Gene3D" id="1.20.1560.10">
    <property type="entry name" value="ABC transporter type 1, transmembrane domain"/>
    <property type="match status" value="1"/>
</dbReference>
<evidence type="ECO:0000256" key="3">
    <source>
        <dbReference type="ARBA" id="ARBA00022448"/>
    </source>
</evidence>
<organism evidence="11 12">
    <name type="scientific">Periplaneta americana</name>
    <name type="common">American cockroach</name>
    <name type="synonym">Blatta americana</name>
    <dbReference type="NCBI Taxonomy" id="6978"/>
    <lineage>
        <taxon>Eukaryota</taxon>
        <taxon>Metazoa</taxon>
        <taxon>Ecdysozoa</taxon>
        <taxon>Arthropoda</taxon>
        <taxon>Hexapoda</taxon>
        <taxon>Insecta</taxon>
        <taxon>Pterygota</taxon>
        <taxon>Neoptera</taxon>
        <taxon>Polyneoptera</taxon>
        <taxon>Dictyoptera</taxon>
        <taxon>Blattodea</taxon>
        <taxon>Blattoidea</taxon>
        <taxon>Blattidae</taxon>
        <taxon>Blattinae</taxon>
        <taxon>Periplaneta</taxon>
    </lineage>
</organism>
<dbReference type="InterPro" id="IPR011527">
    <property type="entry name" value="ABC1_TM_dom"/>
</dbReference>
<dbReference type="Proteomes" id="UP001148838">
    <property type="component" value="Unassembled WGS sequence"/>
</dbReference>
<evidence type="ECO:0000313" key="12">
    <source>
        <dbReference type="Proteomes" id="UP001148838"/>
    </source>
</evidence>
<keyword evidence="4 9" id="KW-0812">Transmembrane</keyword>
<dbReference type="PANTHER" id="PTHR24223:SF456">
    <property type="entry name" value="MULTIDRUG RESISTANCE-ASSOCIATED PROTEIN LETHAL(2)03659"/>
    <property type="match status" value="1"/>
</dbReference>
<feature type="transmembrane region" description="Helical" evidence="9">
    <location>
        <begin position="30"/>
        <end position="52"/>
    </location>
</feature>
<dbReference type="SUPFAM" id="SSF90123">
    <property type="entry name" value="ABC transporter transmembrane region"/>
    <property type="match status" value="1"/>
</dbReference>
<keyword evidence="8 9" id="KW-0472">Membrane</keyword>
<evidence type="ECO:0000256" key="9">
    <source>
        <dbReference type="SAM" id="Phobius"/>
    </source>
</evidence>